<organism evidence="2 3">
    <name type="scientific">Streptomyces finlayi</name>
    <dbReference type="NCBI Taxonomy" id="67296"/>
    <lineage>
        <taxon>Bacteria</taxon>
        <taxon>Bacillati</taxon>
        <taxon>Actinomycetota</taxon>
        <taxon>Actinomycetes</taxon>
        <taxon>Kitasatosporales</taxon>
        <taxon>Streptomycetaceae</taxon>
        <taxon>Streptomyces</taxon>
    </lineage>
</organism>
<feature type="signal peptide" evidence="1">
    <location>
        <begin position="1"/>
        <end position="19"/>
    </location>
</feature>
<reference evidence="2" key="2">
    <citation type="submission" date="2020-09" db="EMBL/GenBank/DDBJ databases">
        <authorList>
            <person name="Sun Q."/>
            <person name="Ohkuma M."/>
        </authorList>
    </citation>
    <scope>NUCLEOTIDE SEQUENCE</scope>
    <source>
        <strain evidence="2">JCM 4637</strain>
    </source>
</reference>
<accession>A0A918X5D4</accession>
<keyword evidence="1" id="KW-0732">Signal</keyword>
<dbReference type="EMBL" id="BMVC01000017">
    <property type="protein sequence ID" value="GHD11756.1"/>
    <property type="molecule type" value="Genomic_DNA"/>
</dbReference>
<dbReference type="AlphaFoldDB" id="A0A918X5D4"/>
<evidence type="ECO:0000313" key="3">
    <source>
        <dbReference type="Proteomes" id="UP000638353"/>
    </source>
</evidence>
<protein>
    <recommendedName>
        <fullName evidence="4">Small secreted protein</fullName>
    </recommendedName>
</protein>
<gene>
    <name evidence="2" type="ORF">GCM10010334_68180</name>
</gene>
<dbReference type="PROSITE" id="PS51257">
    <property type="entry name" value="PROKAR_LIPOPROTEIN"/>
    <property type="match status" value="1"/>
</dbReference>
<evidence type="ECO:0008006" key="4">
    <source>
        <dbReference type="Google" id="ProtNLM"/>
    </source>
</evidence>
<proteinExistence type="predicted"/>
<dbReference type="RefSeq" id="WP_189826893.1">
    <property type="nucleotide sequence ID" value="NZ_BMVC01000017.1"/>
</dbReference>
<evidence type="ECO:0000256" key="1">
    <source>
        <dbReference type="SAM" id="SignalP"/>
    </source>
</evidence>
<dbReference type="Proteomes" id="UP000638353">
    <property type="component" value="Unassembled WGS sequence"/>
</dbReference>
<sequence>MNKKLAAALSGGAVLVMMATLSGCGDDAEDKAKEWSKSYCPKENAAVEKATKAEKLISSVAADGKPEELKKVDIQAFQMYGDAARDRIKALKEAGVPPVENGERDHKEMILNLDAKAKAYDELKKQAEALDPASKEFPKALDKIGADLGKADKLPAPKIFCPSSNAGASTSPS</sequence>
<feature type="chain" id="PRO_5038670824" description="Small secreted protein" evidence="1">
    <location>
        <begin position="20"/>
        <end position="173"/>
    </location>
</feature>
<reference evidence="2" key="1">
    <citation type="journal article" date="2014" name="Int. J. Syst. Evol. Microbiol.">
        <title>Complete genome sequence of Corynebacterium casei LMG S-19264T (=DSM 44701T), isolated from a smear-ripened cheese.</title>
        <authorList>
            <consortium name="US DOE Joint Genome Institute (JGI-PGF)"/>
            <person name="Walter F."/>
            <person name="Albersmeier A."/>
            <person name="Kalinowski J."/>
            <person name="Ruckert C."/>
        </authorList>
    </citation>
    <scope>NUCLEOTIDE SEQUENCE</scope>
    <source>
        <strain evidence="2">JCM 4637</strain>
    </source>
</reference>
<evidence type="ECO:0000313" key="2">
    <source>
        <dbReference type="EMBL" id="GHD11756.1"/>
    </source>
</evidence>
<name>A0A918X5D4_9ACTN</name>
<comment type="caution">
    <text evidence="2">The sequence shown here is derived from an EMBL/GenBank/DDBJ whole genome shotgun (WGS) entry which is preliminary data.</text>
</comment>